<evidence type="ECO:0000256" key="3">
    <source>
        <dbReference type="ARBA" id="ARBA00022553"/>
    </source>
</evidence>
<feature type="transmembrane region" description="Helical" evidence="8">
    <location>
        <begin position="337"/>
        <end position="354"/>
    </location>
</feature>
<dbReference type="InterPro" id="IPR001789">
    <property type="entry name" value="Sig_transdc_resp-reg_receiver"/>
</dbReference>
<feature type="transmembrane region" description="Helical" evidence="8">
    <location>
        <begin position="273"/>
        <end position="293"/>
    </location>
</feature>
<dbReference type="STRING" id="71717.A0A4Y7TGL9"/>
<name>A0A4Y7TGL9_COPMI</name>
<protein>
    <recommendedName>
        <fullName evidence="2">histidine kinase</fullName>
        <ecNumber evidence="2">2.7.13.3</ecNumber>
    </recommendedName>
</protein>
<dbReference type="OrthoDB" id="60033at2759"/>
<dbReference type="InterPro" id="IPR036890">
    <property type="entry name" value="HATPase_C_sf"/>
</dbReference>
<keyword evidence="4" id="KW-0808">Transferase</keyword>
<dbReference type="InterPro" id="IPR004358">
    <property type="entry name" value="Sig_transdc_His_kin-like_C"/>
</dbReference>
<feature type="transmembrane region" description="Helical" evidence="8">
    <location>
        <begin position="214"/>
        <end position="235"/>
    </location>
</feature>
<dbReference type="Pfam" id="PF00072">
    <property type="entry name" value="Response_reg"/>
    <property type="match status" value="1"/>
</dbReference>
<dbReference type="InterPro" id="IPR011006">
    <property type="entry name" value="CheY-like_superfamily"/>
</dbReference>
<dbReference type="GO" id="GO:0009927">
    <property type="term" value="F:histidine phosphotransfer kinase activity"/>
    <property type="evidence" value="ECO:0007669"/>
    <property type="project" value="TreeGrafter"/>
</dbReference>
<dbReference type="PRINTS" id="PR00344">
    <property type="entry name" value="BCTRLSENSOR"/>
</dbReference>
<feature type="compositionally biased region" description="Basic and acidic residues" evidence="7">
    <location>
        <begin position="823"/>
        <end position="832"/>
    </location>
</feature>
<dbReference type="CDD" id="cd17546">
    <property type="entry name" value="REC_hyHK_CKI1_RcsC-like"/>
    <property type="match status" value="1"/>
</dbReference>
<evidence type="ECO:0000313" key="11">
    <source>
        <dbReference type="EMBL" id="TEB33296.1"/>
    </source>
</evidence>
<dbReference type="Gene3D" id="3.40.50.2300">
    <property type="match status" value="1"/>
</dbReference>
<evidence type="ECO:0000256" key="1">
    <source>
        <dbReference type="ARBA" id="ARBA00000085"/>
    </source>
</evidence>
<dbReference type="SUPFAM" id="SSF52172">
    <property type="entry name" value="CheY-like"/>
    <property type="match status" value="2"/>
</dbReference>
<dbReference type="PROSITE" id="PS50109">
    <property type="entry name" value="HIS_KIN"/>
    <property type="match status" value="1"/>
</dbReference>
<evidence type="ECO:0000256" key="5">
    <source>
        <dbReference type="ARBA" id="ARBA00022777"/>
    </source>
</evidence>
<dbReference type="GO" id="GO:0005886">
    <property type="term" value="C:plasma membrane"/>
    <property type="evidence" value="ECO:0007669"/>
    <property type="project" value="TreeGrafter"/>
</dbReference>
<evidence type="ECO:0000256" key="2">
    <source>
        <dbReference type="ARBA" id="ARBA00012438"/>
    </source>
</evidence>
<dbReference type="SMART" id="SM00387">
    <property type="entry name" value="HATPase_c"/>
    <property type="match status" value="1"/>
</dbReference>
<feature type="region of interest" description="Disordered" evidence="7">
    <location>
        <begin position="142"/>
        <end position="170"/>
    </location>
</feature>
<keyword evidence="5" id="KW-0418">Kinase</keyword>
<dbReference type="EMBL" id="QPFP01000013">
    <property type="protein sequence ID" value="TEB33296.1"/>
    <property type="molecule type" value="Genomic_DNA"/>
</dbReference>
<feature type="region of interest" description="Disordered" evidence="7">
    <location>
        <begin position="935"/>
        <end position="966"/>
    </location>
</feature>
<feature type="compositionally biased region" description="Low complexity" evidence="7">
    <location>
        <begin position="156"/>
        <end position="170"/>
    </location>
</feature>
<feature type="compositionally biased region" description="Basic and acidic residues" evidence="7">
    <location>
        <begin position="784"/>
        <end position="813"/>
    </location>
</feature>
<feature type="region of interest" description="Disordered" evidence="7">
    <location>
        <begin position="606"/>
        <end position="652"/>
    </location>
</feature>
<dbReference type="PANTHER" id="PTHR43047">
    <property type="entry name" value="TWO-COMPONENT HISTIDINE PROTEIN KINASE"/>
    <property type="match status" value="1"/>
</dbReference>
<dbReference type="Proteomes" id="UP000298030">
    <property type="component" value="Unassembled WGS sequence"/>
</dbReference>
<dbReference type="Gene3D" id="3.30.565.10">
    <property type="entry name" value="Histidine kinase-like ATPase, C-terminal domain"/>
    <property type="match status" value="1"/>
</dbReference>
<feature type="transmembrane region" description="Helical" evidence="8">
    <location>
        <begin position="314"/>
        <end position="331"/>
    </location>
</feature>
<feature type="compositionally biased region" description="Low complexity" evidence="7">
    <location>
        <begin position="999"/>
        <end position="1009"/>
    </location>
</feature>
<sequence length="1276" mass="139314">MSAWLRNTNSRKSLNIWADDVASEVEKEKSQASASSRTIRHRSSTATTAVDSEGLPLPATHGERYSIGGGRRRSNSGARFSIIRLAWDHFKRRLGTGSAPSSSSVNDESAADSTYLRKLENVDRDWVDEVVVDRVWSEEFHSAASHSDENDTPVKSSSNQQNSGQSDYGGSSTGTLLLHYRIWNVVMEIFSSRFEDEKREKHYQQEDWYVKKRLAVWTAAWFVLNWILGCAFTKLPGRELTVGDKVFLFAVAPVLTLPVLIMVLYNWPRDRSLVYQITLLCSVWCWSFYQIIYMRACRFYSDHPDCQTKDFMGTFYWSIGLQTVGLFALKLNRFPAAIGALTFFLFSCIAIVPVRPVWIRHMINFFIYHSFLIYVHYIRESSERRLYTLRDQLKIQYKATQKAQINERRASESKRRLTSYVRVPLNTALLAVQNMAATGNVPKDQELEFTALSGSLKMMSKVLNDVLDFNRLDSGRFEFSSKPFAFHQVLRTVNETLGLATKSRGIKLVTSLDPNIDKVARRLAYEAMGVDKKSIRKHILEHPDVDGVVTGDELRLGQIITNLSSNACKFTPTGGTITLTTKLILPTLLTDEDPLDAVLGTEAVATESDPHTVEQQPSQSHAYPPPASNGDSAIDKEQFHDGDDPECGQPLSADHLTQHDFITGTEAKSVESIVVRIEVSDTGCGIKYEDMLHSKLFSAFNQTEQGIQQGGKGTGLGLALVRQIVKFSGGRLGVRSKPGEGSTFWVELPLGVGKRTFATRTESNTTGNGGNAGEGSPPGSASPKDGRGRWPKGDHGGPDRGDGHGENGKGERKGRGRSGHRRNTLDGKGAKEHHLGLFETPLGDKIGIVAPDAAVALREKQARSDAMREHHALSLGLKENTQQTQGAKLDLATSRTSKHIVAPGVVLPSTHLVGETSPADAGLVLSDGILDSSHLQQLPPTARPLDVPPGLQATSSTELTPSTLVDSQVGAISRPTYVSLPSPLSFSSNSLENQPPPTNSTFKTSMTSSSISTSPMTAFDNCFAHGSPESSTAAVNVEPGMHVLVVDDDPLTRTLMTRILSRLGCLVTTAENGVMAIDLVLGVKGYAGVPMTPSKEEEKMLVDGSLVPSGIPLREGSTSSKEGVNAGVRFQEEGDVDSAIAALGPPPQDVKFAVVFLDNQMPVMSGVKAVERLRELGRKDFVVGVTGNALLSDQKEYMAAGVDRILTKPVLERALRETLAAAEDRRKDARRSFNLDQSISGCRHISQPKDFGLSPPLPASESTHLLPGPSSSPPPS</sequence>
<reference evidence="11 12" key="1">
    <citation type="journal article" date="2019" name="Nat. Ecol. Evol.">
        <title>Megaphylogeny resolves global patterns of mushroom evolution.</title>
        <authorList>
            <person name="Varga T."/>
            <person name="Krizsan K."/>
            <person name="Foldi C."/>
            <person name="Dima B."/>
            <person name="Sanchez-Garcia M."/>
            <person name="Sanchez-Ramirez S."/>
            <person name="Szollosi G.J."/>
            <person name="Szarkandi J.G."/>
            <person name="Papp V."/>
            <person name="Albert L."/>
            <person name="Andreopoulos W."/>
            <person name="Angelini C."/>
            <person name="Antonin V."/>
            <person name="Barry K.W."/>
            <person name="Bougher N.L."/>
            <person name="Buchanan P."/>
            <person name="Buyck B."/>
            <person name="Bense V."/>
            <person name="Catcheside P."/>
            <person name="Chovatia M."/>
            <person name="Cooper J."/>
            <person name="Damon W."/>
            <person name="Desjardin D."/>
            <person name="Finy P."/>
            <person name="Geml J."/>
            <person name="Haridas S."/>
            <person name="Hughes K."/>
            <person name="Justo A."/>
            <person name="Karasinski D."/>
            <person name="Kautmanova I."/>
            <person name="Kiss B."/>
            <person name="Kocsube S."/>
            <person name="Kotiranta H."/>
            <person name="LaButti K.M."/>
            <person name="Lechner B.E."/>
            <person name="Liimatainen K."/>
            <person name="Lipzen A."/>
            <person name="Lukacs Z."/>
            <person name="Mihaltcheva S."/>
            <person name="Morgado L.N."/>
            <person name="Niskanen T."/>
            <person name="Noordeloos M.E."/>
            <person name="Ohm R.A."/>
            <person name="Ortiz-Santana B."/>
            <person name="Ovrebo C."/>
            <person name="Racz N."/>
            <person name="Riley R."/>
            <person name="Savchenko A."/>
            <person name="Shiryaev A."/>
            <person name="Soop K."/>
            <person name="Spirin V."/>
            <person name="Szebenyi C."/>
            <person name="Tomsovsky M."/>
            <person name="Tulloss R.E."/>
            <person name="Uehling J."/>
            <person name="Grigoriev I.V."/>
            <person name="Vagvolgyi C."/>
            <person name="Papp T."/>
            <person name="Martin F.M."/>
            <person name="Miettinen O."/>
            <person name="Hibbett D.S."/>
            <person name="Nagy L.G."/>
        </authorList>
    </citation>
    <scope>NUCLEOTIDE SEQUENCE [LARGE SCALE GENOMIC DNA]</scope>
    <source>
        <strain evidence="11 12">FP101781</strain>
    </source>
</reference>
<keyword evidence="3 6" id="KW-0597">Phosphoprotein</keyword>
<dbReference type="PROSITE" id="PS50110">
    <property type="entry name" value="RESPONSE_REGULATORY"/>
    <property type="match status" value="1"/>
</dbReference>
<proteinExistence type="predicted"/>
<feature type="domain" description="Response regulatory" evidence="10">
    <location>
        <begin position="1042"/>
        <end position="1223"/>
    </location>
</feature>
<comment type="caution">
    <text evidence="11">The sequence shown here is derived from an EMBL/GenBank/DDBJ whole genome shotgun (WGS) entry which is preliminary data.</text>
</comment>
<dbReference type="EC" id="2.7.13.3" evidence="2"/>
<feature type="domain" description="Histidine kinase" evidence="9">
    <location>
        <begin position="416"/>
        <end position="752"/>
    </location>
</feature>
<dbReference type="GO" id="GO:0000155">
    <property type="term" value="F:phosphorelay sensor kinase activity"/>
    <property type="evidence" value="ECO:0007669"/>
    <property type="project" value="InterPro"/>
</dbReference>
<evidence type="ECO:0000256" key="4">
    <source>
        <dbReference type="ARBA" id="ARBA00022679"/>
    </source>
</evidence>
<feature type="region of interest" description="Disordered" evidence="7">
    <location>
        <begin position="27"/>
        <end position="74"/>
    </location>
</feature>
<feature type="modified residue" description="4-aspartylphosphate" evidence="6">
    <location>
        <position position="1158"/>
    </location>
</feature>
<feature type="compositionally biased region" description="Low complexity" evidence="7">
    <location>
        <begin position="774"/>
        <end position="783"/>
    </location>
</feature>
<keyword evidence="8" id="KW-0472">Membrane</keyword>
<evidence type="ECO:0000256" key="6">
    <source>
        <dbReference type="PROSITE-ProRule" id="PRU00169"/>
    </source>
</evidence>
<accession>A0A4Y7TGL9</accession>
<comment type="catalytic activity">
    <reaction evidence="1">
        <text>ATP + protein L-histidine = ADP + protein N-phospho-L-histidine.</text>
        <dbReference type="EC" id="2.7.13.3"/>
    </reaction>
</comment>
<evidence type="ECO:0000256" key="8">
    <source>
        <dbReference type="SAM" id="Phobius"/>
    </source>
</evidence>
<keyword evidence="8" id="KW-0812">Transmembrane</keyword>
<dbReference type="CDD" id="cd00082">
    <property type="entry name" value="HisKA"/>
    <property type="match status" value="1"/>
</dbReference>
<dbReference type="SMART" id="SM00448">
    <property type="entry name" value="REC"/>
    <property type="match status" value="1"/>
</dbReference>
<feature type="compositionally biased region" description="Basic and acidic residues" evidence="7">
    <location>
        <begin position="633"/>
        <end position="642"/>
    </location>
</feature>
<evidence type="ECO:0000313" key="12">
    <source>
        <dbReference type="Proteomes" id="UP000298030"/>
    </source>
</evidence>
<gene>
    <name evidence="11" type="ORF">FA13DRAFT_1686694</name>
</gene>
<dbReference type="Pfam" id="PF02518">
    <property type="entry name" value="HATPase_c"/>
    <property type="match status" value="1"/>
</dbReference>
<feature type="region of interest" description="Disordered" evidence="7">
    <location>
        <begin position="756"/>
        <end position="832"/>
    </location>
</feature>
<dbReference type="AlphaFoldDB" id="A0A4Y7TGL9"/>
<evidence type="ECO:0000259" key="9">
    <source>
        <dbReference type="PROSITE" id="PS50109"/>
    </source>
</evidence>
<feature type="region of interest" description="Disordered" evidence="7">
    <location>
        <begin position="1237"/>
        <end position="1276"/>
    </location>
</feature>
<keyword evidence="12" id="KW-1185">Reference proteome</keyword>
<dbReference type="InterPro" id="IPR005467">
    <property type="entry name" value="His_kinase_dom"/>
</dbReference>
<feature type="compositionally biased region" description="Polar residues" evidence="7">
    <location>
        <begin position="952"/>
        <end position="966"/>
    </location>
</feature>
<evidence type="ECO:0000259" key="10">
    <source>
        <dbReference type="PROSITE" id="PS50110"/>
    </source>
</evidence>
<dbReference type="PANTHER" id="PTHR43047:SF66">
    <property type="entry name" value="HISKA"/>
    <property type="match status" value="1"/>
</dbReference>
<dbReference type="InterPro" id="IPR003594">
    <property type="entry name" value="HATPase_dom"/>
</dbReference>
<evidence type="ECO:0000256" key="7">
    <source>
        <dbReference type="SAM" id="MobiDB-lite"/>
    </source>
</evidence>
<organism evidence="11 12">
    <name type="scientific">Coprinellus micaceus</name>
    <name type="common">Glistening ink-cap mushroom</name>
    <name type="synonym">Coprinus micaceus</name>
    <dbReference type="NCBI Taxonomy" id="71717"/>
    <lineage>
        <taxon>Eukaryota</taxon>
        <taxon>Fungi</taxon>
        <taxon>Dikarya</taxon>
        <taxon>Basidiomycota</taxon>
        <taxon>Agaricomycotina</taxon>
        <taxon>Agaricomycetes</taxon>
        <taxon>Agaricomycetidae</taxon>
        <taxon>Agaricales</taxon>
        <taxon>Agaricineae</taxon>
        <taxon>Psathyrellaceae</taxon>
        <taxon>Coprinellus</taxon>
    </lineage>
</organism>
<dbReference type="SUPFAM" id="SSF55874">
    <property type="entry name" value="ATPase domain of HSP90 chaperone/DNA topoisomerase II/histidine kinase"/>
    <property type="match status" value="1"/>
</dbReference>
<feature type="transmembrane region" description="Helical" evidence="8">
    <location>
        <begin position="247"/>
        <end position="267"/>
    </location>
</feature>
<dbReference type="InterPro" id="IPR003661">
    <property type="entry name" value="HisK_dim/P_dom"/>
</dbReference>
<keyword evidence="8" id="KW-1133">Transmembrane helix</keyword>
<feature type="region of interest" description="Disordered" evidence="7">
    <location>
        <begin position="985"/>
        <end position="1009"/>
    </location>
</feature>